<sequence length="69" mass="8024">MDRVMEYEQYADEKVQFNYPAQATKYYYLTDSSGYPSADYRFFYVPKDSSGLVVPENRLDSAKSGKNVE</sequence>
<dbReference type="AlphaFoldDB" id="C8W4M7"/>
<dbReference type="OrthoDB" id="1809405at2"/>
<organism evidence="1 2">
    <name type="scientific">Desulfofarcimen acetoxidans (strain ATCC 49208 / DSM 771 / KCTC 5769 / VKM B-1644 / 5575)</name>
    <name type="common">Desulfotomaculum acetoxidans</name>
    <dbReference type="NCBI Taxonomy" id="485916"/>
    <lineage>
        <taxon>Bacteria</taxon>
        <taxon>Bacillati</taxon>
        <taxon>Bacillota</taxon>
        <taxon>Clostridia</taxon>
        <taxon>Eubacteriales</taxon>
        <taxon>Peptococcaceae</taxon>
        <taxon>Desulfofarcimen</taxon>
    </lineage>
</organism>
<name>C8W4M7_DESAS</name>
<dbReference type="EMBL" id="CP001720">
    <property type="protein sequence ID" value="ACV63913.1"/>
    <property type="molecule type" value="Genomic_DNA"/>
</dbReference>
<dbReference type="Proteomes" id="UP000002217">
    <property type="component" value="Chromosome"/>
</dbReference>
<dbReference type="KEGG" id="dae:Dtox_3171"/>
<gene>
    <name evidence="1" type="ordered locus">Dtox_3171</name>
</gene>
<reference evidence="1 2" key="1">
    <citation type="journal article" date="2009" name="Stand. Genomic Sci.">
        <title>Complete genome sequence of Desulfotomaculum acetoxidans type strain (5575).</title>
        <authorList>
            <person name="Spring S."/>
            <person name="Lapidus A."/>
            <person name="Schroder M."/>
            <person name="Gleim D."/>
            <person name="Sims D."/>
            <person name="Meincke L."/>
            <person name="Glavina Del Rio T."/>
            <person name="Tice H."/>
            <person name="Copeland A."/>
            <person name="Cheng J.F."/>
            <person name="Lucas S."/>
            <person name="Chen F."/>
            <person name="Nolan M."/>
            <person name="Bruce D."/>
            <person name="Goodwin L."/>
            <person name="Pitluck S."/>
            <person name="Ivanova N."/>
            <person name="Mavromatis K."/>
            <person name="Mikhailova N."/>
            <person name="Pati A."/>
            <person name="Chen A."/>
            <person name="Palaniappan K."/>
            <person name="Land M."/>
            <person name="Hauser L."/>
            <person name="Chang Y.J."/>
            <person name="Jeffries C.D."/>
            <person name="Chain P."/>
            <person name="Saunders E."/>
            <person name="Brettin T."/>
            <person name="Detter J.C."/>
            <person name="Goker M."/>
            <person name="Bristow J."/>
            <person name="Eisen J.A."/>
            <person name="Markowitz V."/>
            <person name="Hugenholtz P."/>
            <person name="Kyrpides N.C."/>
            <person name="Klenk H.P."/>
            <person name="Han C."/>
        </authorList>
    </citation>
    <scope>NUCLEOTIDE SEQUENCE [LARGE SCALE GENOMIC DNA]</scope>
    <source>
        <strain evidence="2">ATCC 49208 / DSM 771 / VKM B-1644</strain>
    </source>
</reference>
<evidence type="ECO:0000313" key="1">
    <source>
        <dbReference type="EMBL" id="ACV63913.1"/>
    </source>
</evidence>
<proteinExistence type="predicted"/>
<dbReference type="RefSeq" id="WP_015758605.1">
    <property type="nucleotide sequence ID" value="NC_013216.1"/>
</dbReference>
<accession>C8W4M7</accession>
<protein>
    <submittedName>
        <fullName evidence="1">Uncharacterized protein</fullName>
    </submittedName>
</protein>
<dbReference type="HOGENOM" id="CLU_2769034_0_0_9"/>
<dbReference type="STRING" id="485916.Dtox_3171"/>
<evidence type="ECO:0000313" key="2">
    <source>
        <dbReference type="Proteomes" id="UP000002217"/>
    </source>
</evidence>
<keyword evidence="2" id="KW-1185">Reference proteome</keyword>